<evidence type="ECO:0000313" key="1">
    <source>
        <dbReference type="EMBL" id="AWK14582.1"/>
    </source>
</evidence>
<dbReference type="Proteomes" id="UP000261875">
    <property type="component" value="Chromosome"/>
</dbReference>
<gene>
    <name evidence="1" type="ORF">CCS41_09000</name>
</gene>
<name>A0A2U8I608_9GAMM</name>
<dbReference type="AlphaFoldDB" id="A0A2U8I608"/>
<keyword evidence="2" id="KW-1185">Reference proteome</keyword>
<dbReference type="Pfam" id="PF09480">
    <property type="entry name" value="PrgH"/>
    <property type="match status" value="1"/>
</dbReference>
<dbReference type="GO" id="GO:0016020">
    <property type="term" value="C:membrane"/>
    <property type="evidence" value="ECO:0007669"/>
    <property type="project" value="InterPro"/>
</dbReference>
<reference evidence="1 2" key="1">
    <citation type="submission" date="2017-05" db="EMBL/GenBank/DDBJ databases">
        <title>Genome sequence of Candidatus Fukatsuia symbiotica and Candidatus Hamiltonella defensa from Acyrthosiphon pisum strain 5D.</title>
        <authorList>
            <person name="Patel V.A."/>
            <person name="Chevignon G."/>
            <person name="Russell J.A."/>
            <person name="Oliver K.M."/>
        </authorList>
    </citation>
    <scope>NUCLEOTIDE SEQUENCE [LARGE SCALE GENOMIC DNA]</scope>
    <source>
        <strain evidence="1 2">5D</strain>
    </source>
</reference>
<protein>
    <submittedName>
        <fullName evidence="1">Uncharacterized protein</fullName>
    </submittedName>
</protein>
<dbReference type="EMBL" id="CP021659">
    <property type="protein sequence ID" value="AWK14582.1"/>
    <property type="molecule type" value="Genomic_DNA"/>
</dbReference>
<accession>A0A2U8I608</accession>
<organism evidence="1 2">
    <name type="scientific">Candidatus Fukatsuia symbiotica</name>
    <dbReference type="NCBI Taxonomy" id="1878942"/>
    <lineage>
        <taxon>Bacteria</taxon>
        <taxon>Pseudomonadati</taxon>
        <taxon>Pseudomonadota</taxon>
        <taxon>Gammaproteobacteria</taxon>
        <taxon>Enterobacterales</taxon>
        <taxon>Yersiniaceae</taxon>
        <taxon>Candidatus Fukatsuia</taxon>
    </lineage>
</organism>
<dbReference type="KEGG" id="fsm:CCS41_09000"/>
<sequence length="102" mass="11714">MLVISDTEVAYQAEAGIKKMAIPYTRNDNSGSVTFIIQGSLDDGQLQQLRSFVTDYMQTWGEHYVQFSVELKDDWLKGKSFKYGDQGYIKVAPGYWYFPKPL</sequence>
<proteinExistence type="predicted"/>
<dbReference type="Gene3D" id="3.30.70.1770">
    <property type="match status" value="1"/>
</dbReference>
<evidence type="ECO:0000313" key="2">
    <source>
        <dbReference type="Proteomes" id="UP000261875"/>
    </source>
</evidence>
<dbReference type="InterPro" id="IPR019029">
    <property type="entry name" value="T3SS_PrgH/EprH-like"/>
</dbReference>
<dbReference type="OrthoDB" id="9035799at2"/>
<dbReference type="STRING" id="1878942.GCA_900128755_01480"/>